<evidence type="ECO:0000313" key="4">
    <source>
        <dbReference type="EMBL" id="GAA3238203.1"/>
    </source>
</evidence>
<proteinExistence type="predicted"/>
<keyword evidence="5" id="KW-1185">Reference proteome</keyword>
<dbReference type="Proteomes" id="UP001501237">
    <property type="component" value="Unassembled WGS sequence"/>
</dbReference>
<protein>
    <submittedName>
        <fullName evidence="4">Polysaccharide deacetylase family sporulation protein PdaB</fullName>
    </submittedName>
</protein>
<dbReference type="InterPro" id="IPR050248">
    <property type="entry name" value="Polysacc_deacetylase_ArnD"/>
</dbReference>
<accession>A0ABP6QLR2</accession>
<dbReference type="SUPFAM" id="SSF88713">
    <property type="entry name" value="Glycoside hydrolase/deacetylase"/>
    <property type="match status" value="1"/>
</dbReference>
<dbReference type="PROSITE" id="PS51677">
    <property type="entry name" value="NODB"/>
    <property type="match status" value="1"/>
</dbReference>
<dbReference type="InterPro" id="IPR002509">
    <property type="entry name" value="NODB_dom"/>
</dbReference>
<name>A0ABP6QLR2_9ACTN</name>
<dbReference type="Gene3D" id="3.20.20.370">
    <property type="entry name" value="Glycoside hydrolase/deacetylase"/>
    <property type="match status" value="1"/>
</dbReference>
<reference evidence="5" key="1">
    <citation type="journal article" date="2019" name="Int. J. Syst. Evol. Microbiol.">
        <title>The Global Catalogue of Microorganisms (GCM) 10K type strain sequencing project: providing services to taxonomists for standard genome sequencing and annotation.</title>
        <authorList>
            <consortium name="The Broad Institute Genomics Platform"/>
            <consortium name="The Broad Institute Genome Sequencing Center for Infectious Disease"/>
            <person name="Wu L."/>
            <person name="Ma J."/>
        </authorList>
    </citation>
    <scope>NUCLEOTIDE SEQUENCE [LARGE SCALE GENOMIC DNA]</scope>
    <source>
        <strain evidence="5">JCM 9377</strain>
    </source>
</reference>
<dbReference type="Pfam" id="PF01522">
    <property type="entry name" value="Polysacc_deac_1"/>
    <property type="match status" value="1"/>
</dbReference>
<dbReference type="InterPro" id="IPR011330">
    <property type="entry name" value="Glyco_hydro/deAcase_b/a-brl"/>
</dbReference>
<keyword evidence="2" id="KW-0378">Hydrolase</keyword>
<comment type="caution">
    <text evidence="4">The sequence shown here is derived from an EMBL/GenBank/DDBJ whole genome shotgun (WGS) entry which is preliminary data.</text>
</comment>
<dbReference type="PANTHER" id="PTHR10587:SF133">
    <property type="entry name" value="CHITIN DEACETYLASE 1-RELATED"/>
    <property type="match status" value="1"/>
</dbReference>
<dbReference type="CDD" id="cd10917">
    <property type="entry name" value="CE4_NodB_like_6s_7s"/>
    <property type="match status" value="1"/>
</dbReference>
<gene>
    <name evidence="4" type="primary">pdaB</name>
    <name evidence="4" type="ORF">GCM10010468_73630</name>
</gene>
<dbReference type="EMBL" id="BAAAUV010000034">
    <property type="protein sequence ID" value="GAA3238203.1"/>
    <property type="molecule type" value="Genomic_DNA"/>
</dbReference>
<sequence>MAGDVRHLGVSPVQTAEAAPVPTVRPVVRPAPVPTMNRAVAPRRKPIRNVHEIDENAPKKAVALTIDDGPHPLWTPKVLDLLAHFEVKATFFVIGEQIGDNAKLVRRIVEAGHEIANHTLTHPIYMPGLSVKQIDHELVEAHKRIHEETGAVPRLFRAPGGNWSPKVYKTIAKHGLFPIDWDIDPRDWARPGVAHIQRHLMRAKPGDILLCHDGGGDRSQTVRSLKHVLPRLKDRGLEFVTL</sequence>
<evidence type="ECO:0000313" key="5">
    <source>
        <dbReference type="Proteomes" id="UP001501237"/>
    </source>
</evidence>
<keyword evidence="1" id="KW-0479">Metal-binding</keyword>
<organism evidence="4 5">
    <name type="scientific">Actinocorallia longicatena</name>
    <dbReference type="NCBI Taxonomy" id="111803"/>
    <lineage>
        <taxon>Bacteria</taxon>
        <taxon>Bacillati</taxon>
        <taxon>Actinomycetota</taxon>
        <taxon>Actinomycetes</taxon>
        <taxon>Streptosporangiales</taxon>
        <taxon>Thermomonosporaceae</taxon>
        <taxon>Actinocorallia</taxon>
    </lineage>
</organism>
<evidence type="ECO:0000256" key="1">
    <source>
        <dbReference type="ARBA" id="ARBA00022723"/>
    </source>
</evidence>
<evidence type="ECO:0000256" key="2">
    <source>
        <dbReference type="ARBA" id="ARBA00022801"/>
    </source>
</evidence>
<evidence type="ECO:0000259" key="3">
    <source>
        <dbReference type="PROSITE" id="PS51677"/>
    </source>
</evidence>
<dbReference type="PANTHER" id="PTHR10587">
    <property type="entry name" value="GLYCOSYL TRANSFERASE-RELATED"/>
    <property type="match status" value="1"/>
</dbReference>
<feature type="domain" description="NodB homology" evidence="3">
    <location>
        <begin position="60"/>
        <end position="240"/>
    </location>
</feature>